<dbReference type="AlphaFoldDB" id="A0A8H3QSY2"/>
<evidence type="ECO:0000313" key="2">
    <source>
        <dbReference type="EMBL" id="GES91023.1"/>
    </source>
</evidence>
<gene>
    <name evidence="2" type="ORF">RCL2_001785600</name>
</gene>
<organism evidence="2 3">
    <name type="scientific">Rhizophagus clarus</name>
    <dbReference type="NCBI Taxonomy" id="94130"/>
    <lineage>
        <taxon>Eukaryota</taxon>
        <taxon>Fungi</taxon>
        <taxon>Fungi incertae sedis</taxon>
        <taxon>Mucoromycota</taxon>
        <taxon>Glomeromycotina</taxon>
        <taxon>Glomeromycetes</taxon>
        <taxon>Glomerales</taxon>
        <taxon>Glomeraceae</taxon>
        <taxon>Rhizophagus</taxon>
    </lineage>
</organism>
<protein>
    <submittedName>
        <fullName evidence="2">Uncharacterized protein</fullName>
    </submittedName>
</protein>
<accession>A0A8H3QSY2</accession>
<comment type="caution">
    <text evidence="2">The sequence shown here is derived from an EMBL/GenBank/DDBJ whole genome shotgun (WGS) entry which is preliminary data.</text>
</comment>
<reference evidence="2" key="1">
    <citation type="submission" date="2019-10" db="EMBL/GenBank/DDBJ databases">
        <title>Conservation and host-specific expression of non-tandemly repeated heterogenous ribosome RNA gene in arbuscular mycorrhizal fungi.</title>
        <authorList>
            <person name="Maeda T."/>
            <person name="Kobayashi Y."/>
            <person name="Nakagawa T."/>
            <person name="Ezawa T."/>
            <person name="Yamaguchi K."/>
            <person name="Bino T."/>
            <person name="Nishimoto Y."/>
            <person name="Shigenobu S."/>
            <person name="Kawaguchi M."/>
        </authorList>
    </citation>
    <scope>NUCLEOTIDE SEQUENCE</scope>
    <source>
        <strain evidence="2">HR1</strain>
    </source>
</reference>
<feature type="compositionally biased region" description="Basic residues" evidence="1">
    <location>
        <begin position="376"/>
        <end position="394"/>
    </location>
</feature>
<evidence type="ECO:0000313" key="3">
    <source>
        <dbReference type="Proteomes" id="UP000615446"/>
    </source>
</evidence>
<feature type="region of interest" description="Disordered" evidence="1">
    <location>
        <begin position="140"/>
        <end position="161"/>
    </location>
</feature>
<sequence length="394" mass="45266">MNTIPRDIQILNVLSWCYKLQEPWMIRLIDYFVIPFMTQETVMPFGANSNDYDLGRSVSIVGTLYNEEDEFTGRDELSKQADIPCQNAICPGRQNQYDGIESSKPSINSEFGDFGGKKEDNTNHVQSVGSQWGTIVNNINHKSGYSDGKNKDNTSTQTVLSESSKKIQSLYEQLRPLLRVNTPGGNARYKRKTCNLVLPNDLPKIWSNESDTSLCQVFPSNEFDEGHGYRNNLPILIDTIMKPNRCYIANSLGYEIYDKDQEDYINYIKEELNCYIEEVMEYGFEHIIIIGEQNCGILFLDCFGRVFNLDGMSSTLVFHGDYLEGVERVTKGFELKWMRWIIESDTGNIVVAVEPVEADDGPMHSFVKKQMEEKKKKSSKKKRSRKKRSRKKIH</sequence>
<dbReference type="OrthoDB" id="2321907at2759"/>
<feature type="region of interest" description="Disordered" evidence="1">
    <location>
        <begin position="361"/>
        <end position="394"/>
    </location>
</feature>
<proteinExistence type="predicted"/>
<name>A0A8H3QSY2_9GLOM</name>
<dbReference type="Proteomes" id="UP000615446">
    <property type="component" value="Unassembled WGS sequence"/>
</dbReference>
<evidence type="ECO:0000256" key="1">
    <source>
        <dbReference type="SAM" id="MobiDB-lite"/>
    </source>
</evidence>
<dbReference type="EMBL" id="BLAL01000197">
    <property type="protein sequence ID" value="GES91023.1"/>
    <property type="molecule type" value="Genomic_DNA"/>
</dbReference>